<dbReference type="InterPro" id="IPR004045">
    <property type="entry name" value="Glutathione_S-Trfase_N"/>
</dbReference>
<dbReference type="EMBL" id="JASPKZ010009348">
    <property type="protein sequence ID" value="KAJ9577754.1"/>
    <property type="molecule type" value="Genomic_DNA"/>
</dbReference>
<dbReference type="GO" id="GO:0005737">
    <property type="term" value="C:cytoplasm"/>
    <property type="evidence" value="ECO:0007669"/>
    <property type="project" value="InterPro"/>
</dbReference>
<dbReference type="Proteomes" id="UP001233999">
    <property type="component" value="Unassembled WGS sequence"/>
</dbReference>
<dbReference type="PRINTS" id="PR01625">
    <property type="entry name" value="GSTRNSFRASEO"/>
</dbReference>
<protein>
    <submittedName>
        <fullName evidence="5">Uncharacterized protein</fullName>
    </submittedName>
</protein>
<reference evidence="5" key="2">
    <citation type="submission" date="2023-05" db="EMBL/GenBank/DDBJ databases">
        <authorList>
            <person name="Fouks B."/>
        </authorList>
    </citation>
    <scope>NUCLEOTIDE SEQUENCE</scope>
    <source>
        <strain evidence="5">Stay&amp;Tobe</strain>
        <tissue evidence="5">Testes</tissue>
    </source>
</reference>
<dbReference type="InterPro" id="IPR036249">
    <property type="entry name" value="Thioredoxin-like_sf"/>
</dbReference>
<dbReference type="SUPFAM" id="SSF52833">
    <property type="entry name" value="Thioredoxin-like"/>
    <property type="match status" value="1"/>
</dbReference>
<keyword evidence="6" id="KW-1185">Reference proteome</keyword>
<dbReference type="FunFam" id="1.20.1050.10:FF:000009">
    <property type="entry name" value="Glutathione S-transferase omega-1"/>
    <property type="match status" value="1"/>
</dbReference>
<dbReference type="InterPro" id="IPR050983">
    <property type="entry name" value="GST_Omega/HSP26"/>
</dbReference>
<comment type="similarity">
    <text evidence="1">Belongs to the GST superfamily. Omega family.</text>
</comment>
<evidence type="ECO:0000256" key="1">
    <source>
        <dbReference type="ARBA" id="ARBA00011067"/>
    </source>
</evidence>
<comment type="caution">
    <text evidence="5">The sequence shown here is derived from an EMBL/GenBank/DDBJ whole genome shotgun (WGS) entry which is preliminary data.</text>
</comment>
<evidence type="ECO:0000256" key="2">
    <source>
        <dbReference type="ARBA" id="ARBA00023002"/>
    </source>
</evidence>
<evidence type="ECO:0000313" key="5">
    <source>
        <dbReference type="EMBL" id="KAJ9577754.1"/>
    </source>
</evidence>
<dbReference type="Gene3D" id="3.40.30.10">
    <property type="entry name" value="Glutaredoxin"/>
    <property type="match status" value="1"/>
</dbReference>
<dbReference type="InterPro" id="IPR036282">
    <property type="entry name" value="Glutathione-S-Trfase_C_sf"/>
</dbReference>
<name>A0AAD8E5Q1_DIPPU</name>
<feature type="domain" description="GST C-terminal" evidence="4">
    <location>
        <begin position="58"/>
        <end position="178"/>
    </location>
</feature>
<evidence type="ECO:0000259" key="3">
    <source>
        <dbReference type="PROSITE" id="PS50404"/>
    </source>
</evidence>
<reference evidence="5" key="1">
    <citation type="journal article" date="2023" name="IScience">
        <title>Live-bearing cockroach genome reveals convergent evolutionary mechanisms linked to viviparity in insects and beyond.</title>
        <authorList>
            <person name="Fouks B."/>
            <person name="Harrison M.C."/>
            <person name="Mikhailova A.A."/>
            <person name="Marchal E."/>
            <person name="English S."/>
            <person name="Carruthers M."/>
            <person name="Jennings E.C."/>
            <person name="Chiamaka E.L."/>
            <person name="Frigard R.A."/>
            <person name="Pippel M."/>
            <person name="Attardo G.M."/>
            <person name="Benoit J.B."/>
            <person name="Bornberg-Bauer E."/>
            <person name="Tobe S.S."/>
        </authorList>
    </citation>
    <scope>NUCLEOTIDE SEQUENCE</scope>
    <source>
        <strain evidence="5">Stay&amp;Tobe</strain>
    </source>
</reference>
<evidence type="ECO:0000259" key="4">
    <source>
        <dbReference type="PROSITE" id="PS50405"/>
    </source>
</evidence>
<dbReference type="PROSITE" id="PS50404">
    <property type="entry name" value="GST_NTER"/>
    <property type="match status" value="1"/>
</dbReference>
<sequence length="179" mass="21373">YDVVNVNLTEKPEWLYEKSPFGKVPALELENGETLYESLIIADYLDEKYSQRSLYPKDPLKKAKDKLLIEQFNKVISNLYRLYQNLDRDNLESIMKELDIFEREIENRPDENNGSDKPGMLDYMIWPWCERSETLKVMGGDRFMLPRDRFMRLMEWRNAMKEEESVKRATLNQKSTPSM</sequence>
<dbReference type="SFLD" id="SFLDS00019">
    <property type="entry name" value="Glutathione_Transferase_(cytos"/>
    <property type="match status" value="1"/>
</dbReference>
<accession>A0AAD8E5Q1</accession>
<organism evidence="5 6">
    <name type="scientific">Diploptera punctata</name>
    <name type="common">Pacific beetle cockroach</name>
    <dbReference type="NCBI Taxonomy" id="6984"/>
    <lineage>
        <taxon>Eukaryota</taxon>
        <taxon>Metazoa</taxon>
        <taxon>Ecdysozoa</taxon>
        <taxon>Arthropoda</taxon>
        <taxon>Hexapoda</taxon>
        <taxon>Insecta</taxon>
        <taxon>Pterygota</taxon>
        <taxon>Neoptera</taxon>
        <taxon>Polyneoptera</taxon>
        <taxon>Dictyoptera</taxon>
        <taxon>Blattodea</taxon>
        <taxon>Blaberoidea</taxon>
        <taxon>Blaberidae</taxon>
        <taxon>Diplopterinae</taxon>
        <taxon>Diploptera</taxon>
    </lineage>
</organism>
<dbReference type="InterPro" id="IPR005442">
    <property type="entry name" value="GST_omega"/>
</dbReference>
<evidence type="ECO:0000313" key="6">
    <source>
        <dbReference type="Proteomes" id="UP001233999"/>
    </source>
</evidence>
<dbReference type="GO" id="GO:0004364">
    <property type="term" value="F:glutathione transferase activity"/>
    <property type="evidence" value="ECO:0007669"/>
    <property type="project" value="InterPro"/>
</dbReference>
<dbReference type="InterPro" id="IPR010987">
    <property type="entry name" value="Glutathione-S-Trfase_C-like"/>
</dbReference>
<feature type="non-terminal residue" evidence="5">
    <location>
        <position position="179"/>
    </location>
</feature>
<gene>
    <name evidence="5" type="ORF">L9F63_005674</name>
</gene>
<dbReference type="GO" id="GO:0045174">
    <property type="term" value="F:glutathione dehydrogenase (ascorbate) activity"/>
    <property type="evidence" value="ECO:0007669"/>
    <property type="project" value="TreeGrafter"/>
</dbReference>
<dbReference type="InterPro" id="IPR040079">
    <property type="entry name" value="Glutathione_S-Trfase"/>
</dbReference>
<dbReference type="SFLD" id="SFLDG00358">
    <property type="entry name" value="Main_(cytGST)"/>
    <property type="match status" value="1"/>
</dbReference>
<keyword evidence="2" id="KW-0560">Oxidoreductase</keyword>
<dbReference type="PANTHER" id="PTHR43968:SF6">
    <property type="entry name" value="GLUTATHIONE S-TRANSFERASE OMEGA"/>
    <property type="match status" value="1"/>
</dbReference>
<dbReference type="GO" id="GO:0006749">
    <property type="term" value="P:glutathione metabolic process"/>
    <property type="evidence" value="ECO:0007669"/>
    <property type="project" value="TreeGrafter"/>
</dbReference>
<dbReference type="PROSITE" id="PS50405">
    <property type="entry name" value="GST_CTER"/>
    <property type="match status" value="1"/>
</dbReference>
<dbReference type="Gene3D" id="1.20.1050.10">
    <property type="match status" value="1"/>
</dbReference>
<feature type="domain" description="GST N-terminal" evidence="3">
    <location>
        <begin position="1"/>
        <end position="53"/>
    </location>
</feature>
<dbReference type="AlphaFoldDB" id="A0AAD8E5Q1"/>
<proteinExistence type="inferred from homology"/>
<dbReference type="PANTHER" id="PTHR43968">
    <property type="match status" value="1"/>
</dbReference>
<dbReference type="Pfam" id="PF13417">
    <property type="entry name" value="GST_N_3"/>
    <property type="match status" value="1"/>
</dbReference>
<dbReference type="SUPFAM" id="SSF47616">
    <property type="entry name" value="GST C-terminal domain-like"/>
    <property type="match status" value="1"/>
</dbReference>